<proteinExistence type="predicted"/>
<evidence type="ECO:0000256" key="1">
    <source>
        <dbReference type="SAM" id="MobiDB-lite"/>
    </source>
</evidence>
<dbReference type="Pfam" id="PF02810">
    <property type="entry name" value="SEC-C"/>
    <property type="match status" value="1"/>
</dbReference>
<gene>
    <name evidence="2" type="ORF">ABID49_001294</name>
</gene>
<dbReference type="RefSeq" id="WP_354196511.1">
    <property type="nucleotide sequence ID" value="NZ_JBEPLW010000007.1"/>
</dbReference>
<dbReference type="Gene3D" id="3.10.450.50">
    <property type="match status" value="1"/>
</dbReference>
<sequence length="356" mass="40182">MVGRNQPCPCGSGKKYKKCHGAVDQATVNQLIGQELEQVISRFFTTHPKPADIRTNADLFTEWERRLAPYYDRETIHSQAIEYLYLIKEPVAWQEHIRSAKTKAERPTVRRILSNWEQPLTLFAVVDSVSDGVAVLRDVLQGGTYRWNVPEDMEIVKGESVFGHFLLAGEKEAVLLMNSLAFVDPGLEGISEQAARLRSLKKHLDSRRFLQRYMLDLYEMIGHGESEAGDRIVAGHDEGGDSPEEKAPKEEPKENGAADTDETILGLVGRYLDENQIKSAELEQKTERFLDEVNPKARKLEGVAAGAIRFGQMTGLLGEFEVARTKIAEEFDVSPSTVQKYADDMLKFHKEEEKVF</sequence>
<name>A0ABV2GAT2_9BACL</name>
<accession>A0ABV2GAT2</accession>
<evidence type="ECO:0000313" key="3">
    <source>
        <dbReference type="Proteomes" id="UP001549099"/>
    </source>
</evidence>
<evidence type="ECO:0008006" key="4">
    <source>
        <dbReference type="Google" id="ProtNLM"/>
    </source>
</evidence>
<dbReference type="Proteomes" id="UP001549099">
    <property type="component" value="Unassembled WGS sequence"/>
</dbReference>
<reference evidence="2 3" key="1">
    <citation type="submission" date="2024-06" db="EMBL/GenBank/DDBJ databases">
        <title>Genomic Encyclopedia of Type Strains, Phase IV (KMG-IV): sequencing the most valuable type-strain genomes for metagenomic binning, comparative biology and taxonomic classification.</title>
        <authorList>
            <person name="Goeker M."/>
        </authorList>
    </citation>
    <scope>NUCLEOTIDE SEQUENCE [LARGE SCALE GENOMIC DNA]</scope>
    <source>
        <strain evidence="2 3">DSM 26128</strain>
    </source>
</reference>
<dbReference type="EMBL" id="JBEPLW010000007">
    <property type="protein sequence ID" value="MET3575389.1"/>
    <property type="molecule type" value="Genomic_DNA"/>
</dbReference>
<feature type="region of interest" description="Disordered" evidence="1">
    <location>
        <begin position="231"/>
        <end position="260"/>
    </location>
</feature>
<feature type="compositionally biased region" description="Basic and acidic residues" evidence="1">
    <location>
        <begin position="231"/>
        <end position="256"/>
    </location>
</feature>
<dbReference type="InterPro" id="IPR004027">
    <property type="entry name" value="SEC_C_motif"/>
</dbReference>
<protein>
    <recommendedName>
        <fullName evidence="4">SEC-C motif-containing protein</fullName>
    </recommendedName>
</protein>
<keyword evidence="3" id="KW-1185">Reference proteome</keyword>
<organism evidence="2 3">
    <name type="scientific">Bhargavaea ullalensis</name>
    <dbReference type="NCBI Taxonomy" id="1265685"/>
    <lineage>
        <taxon>Bacteria</taxon>
        <taxon>Bacillati</taxon>
        <taxon>Bacillota</taxon>
        <taxon>Bacilli</taxon>
        <taxon>Bacillales</taxon>
        <taxon>Caryophanaceae</taxon>
        <taxon>Bhargavaea</taxon>
    </lineage>
</organism>
<evidence type="ECO:0000313" key="2">
    <source>
        <dbReference type="EMBL" id="MET3575389.1"/>
    </source>
</evidence>
<comment type="caution">
    <text evidence="2">The sequence shown here is derived from an EMBL/GenBank/DDBJ whole genome shotgun (WGS) entry which is preliminary data.</text>
</comment>
<dbReference type="SUPFAM" id="SSF103642">
    <property type="entry name" value="Sec-C motif"/>
    <property type="match status" value="1"/>
</dbReference>